<dbReference type="InterPro" id="IPR027417">
    <property type="entry name" value="P-loop_NTPase"/>
</dbReference>
<name>A0ABM1EQI3_PRICU</name>
<protein>
    <submittedName>
        <fullName evidence="9">ATP-binding cassette sub-family G member 5-like</fullName>
    </submittedName>
</protein>
<keyword evidence="4 6" id="KW-1133">Transmembrane helix</keyword>
<organism evidence="8 9">
    <name type="scientific">Priapulus caudatus</name>
    <name type="common">Priapulid worm</name>
    <dbReference type="NCBI Taxonomy" id="37621"/>
    <lineage>
        <taxon>Eukaryota</taxon>
        <taxon>Metazoa</taxon>
        <taxon>Ecdysozoa</taxon>
        <taxon>Scalidophora</taxon>
        <taxon>Priapulida</taxon>
        <taxon>Priapulimorpha</taxon>
        <taxon>Priapulimorphida</taxon>
        <taxon>Priapulidae</taxon>
        <taxon>Priapulus</taxon>
    </lineage>
</organism>
<dbReference type="Gene3D" id="3.40.50.300">
    <property type="entry name" value="P-loop containing nucleotide triphosphate hydrolases"/>
    <property type="match status" value="1"/>
</dbReference>
<evidence type="ECO:0000256" key="5">
    <source>
        <dbReference type="ARBA" id="ARBA00023136"/>
    </source>
</evidence>
<feature type="transmembrane region" description="Helical" evidence="6">
    <location>
        <begin position="363"/>
        <end position="387"/>
    </location>
</feature>
<evidence type="ECO:0000256" key="6">
    <source>
        <dbReference type="SAM" id="Phobius"/>
    </source>
</evidence>
<dbReference type="Proteomes" id="UP000695022">
    <property type="component" value="Unplaced"/>
</dbReference>
<proteinExistence type="predicted"/>
<evidence type="ECO:0000256" key="3">
    <source>
        <dbReference type="ARBA" id="ARBA00022692"/>
    </source>
</evidence>
<evidence type="ECO:0000256" key="4">
    <source>
        <dbReference type="ARBA" id="ARBA00022989"/>
    </source>
</evidence>
<feature type="domain" description="ABC-2 type transporter transmembrane" evidence="7">
    <location>
        <begin position="269"/>
        <end position="479"/>
    </location>
</feature>
<evidence type="ECO:0000313" key="8">
    <source>
        <dbReference type="Proteomes" id="UP000695022"/>
    </source>
</evidence>
<feature type="transmembrane region" description="Helical" evidence="6">
    <location>
        <begin position="321"/>
        <end position="343"/>
    </location>
</feature>
<dbReference type="RefSeq" id="XP_014674454.1">
    <property type="nucleotide sequence ID" value="XM_014818968.1"/>
</dbReference>
<evidence type="ECO:0000256" key="2">
    <source>
        <dbReference type="ARBA" id="ARBA00022448"/>
    </source>
</evidence>
<keyword evidence="2" id="KW-0813">Transport</keyword>
<evidence type="ECO:0000256" key="1">
    <source>
        <dbReference type="ARBA" id="ARBA00004141"/>
    </source>
</evidence>
<evidence type="ECO:0000259" key="7">
    <source>
        <dbReference type="Pfam" id="PF01061"/>
    </source>
</evidence>
<accession>A0ABM1EQI3</accession>
<dbReference type="InterPro" id="IPR050352">
    <property type="entry name" value="ABCG_transporters"/>
</dbReference>
<keyword evidence="8" id="KW-1185">Reference proteome</keyword>
<reference evidence="9" key="1">
    <citation type="submission" date="2025-08" db="UniProtKB">
        <authorList>
            <consortium name="RefSeq"/>
        </authorList>
    </citation>
    <scope>IDENTIFICATION</scope>
</reference>
<dbReference type="Pfam" id="PF01061">
    <property type="entry name" value="ABC2_membrane"/>
    <property type="match status" value="1"/>
</dbReference>
<dbReference type="InterPro" id="IPR013525">
    <property type="entry name" value="ABC2_TM"/>
</dbReference>
<keyword evidence="3 6" id="KW-0812">Transmembrane</keyword>
<dbReference type="PANTHER" id="PTHR48041">
    <property type="entry name" value="ABC TRANSPORTER G FAMILY MEMBER 28"/>
    <property type="match status" value="1"/>
</dbReference>
<dbReference type="GeneID" id="106814630"/>
<sequence length="548" mass="63243">MYWWQQGCTGGNRGELVVAGVYWWQQRNNGAYVSYATKLMPLLTVKETLHYTTDLYYSRRMPRKRKHEKVRCAVTELDLVLIEDDLIRNVTESERRKVVIGLQLLRDPLVVLVEEPMTGMDSFGANAIVALLSRFAKKYSRIVLFTAHRPQSDIYPMVDKVAYLCSGEVVYTGYTKSMLEYYHKIGCPCPEFENPLDFFLTMASLDRRTPARLLETTTNVDKLKVKFEQYETLHQPYYGDRRDEFNRIDVYQSRRPMSSWGQPGFVSKIFTLTRRATWHLCRDWRHLSVRLLQLPLFAILLFLFVWRLQENQAGIQTRLGVLFYSFAGTSFLSCLTTPFHFAFHRNIYHQEAREGIYGGHSFVLSQMLYTVLPNFAGVCGGAAIIYWASLMATDVAKYFMFALTIWCVYSYAEVQTIAVMWFVGDPFVAMEISSFMSIVSLVAGSGFLRPINSLPDYVYVPTFATIHRYAGYVVADNEFTDMGNDTCDNEDYRGDLCRYTSGRDVMSKLWPENNGISFSSFQIMFILYGVLCVIAVVLHATPWRRKSS</sequence>
<dbReference type="PANTHER" id="PTHR48041:SF113">
    <property type="entry name" value="ATP-BINDING CASSETTE SUB-FAMILY G MEMBER 5"/>
    <property type="match status" value="1"/>
</dbReference>
<dbReference type="SUPFAM" id="SSF52540">
    <property type="entry name" value="P-loop containing nucleoside triphosphate hydrolases"/>
    <property type="match status" value="1"/>
</dbReference>
<feature type="transmembrane region" description="Helical" evidence="6">
    <location>
        <begin position="291"/>
        <end position="309"/>
    </location>
</feature>
<evidence type="ECO:0000313" key="9">
    <source>
        <dbReference type="RefSeq" id="XP_014674454.1"/>
    </source>
</evidence>
<keyword evidence="5 6" id="KW-0472">Membrane</keyword>
<gene>
    <name evidence="9" type="primary">LOC106814630</name>
</gene>
<feature type="transmembrane region" description="Helical" evidence="6">
    <location>
        <begin position="399"/>
        <end position="422"/>
    </location>
</feature>
<feature type="transmembrane region" description="Helical" evidence="6">
    <location>
        <begin position="516"/>
        <end position="538"/>
    </location>
</feature>
<comment type="subcellular location">
    <subcellularLocation>
        <location evidence="1">Membrane</location>
        <topology evidence="1">Multi-pass membrane protein</topology>
    </subcellularLocation>
</comment>